<dbReference type="InterPro" id="IPR022002">
    <property type="entry name" value="ChsH2_Znr"/>
</dbReference>
<feature type="domain" description="ChsH2 rubredoxin-like zinc ribbon" evidence="2">
    <location>
        <begin position="20"/>
        <end position="56"/>
    </location>
</feature>
<dbReference type="SUPFAM" id="SSF50249">
    <property type="entry name" value="Nucleic acid-binding proteins"/>
    <property type="match status" value="1"/>
</dbReference>
<accession>A0ABT1LBA2</accession>
<dbReference type="Proteomes" id="UP001205890">
    <property type="component" value="Unassembled WGS sequence"/>
</dbReference>
<proteinExistence type="predicted"/>
<organism evidence="3 4">
    <name type="scientific">Alsobacter ponti</name>
    <dbReference type="NCBI Taxonomy" id="2962936"/>
    <lineage>
        <taxon>Bacteria</taxon>
        <taxon>Pseudomonadati</taxon>
        <taxon>Pseudomonadota</taxon>
        <taxon>Alphaproteobacteria</taxon>
        <taxon>Hyphomicrobiales</taxon>
        <taxon>Alsobacteraceae</taxon>
        <taxon>Alsobacter</taxon>
    </lineage>
</organism>
<dbReference type="Gene3D" id="6.10.30.10">
    <property type="match status" value="1"/>
</dbReference>
<evidence type="ECO:0000313" key="4">
    <source>
        <dbReference type="Proteomes" id="UP001205890"/>
    </source>
</evidence>
<evidence type="ECO:0000259" key="1">
    <source>
        <dbReference type="Pfam" id="PF01796"/>
    </source>
</evidence>
<dbReference type="RefSeq" id="WP_254740985.1">
    <property type="nucleotide sequence ID" value="NZ_JANCLU010000007.1"/>
</dbReference>
<protein>
    <submittedName>
        <fullName evidence="3">Zn-ribbon domain-containing OB-fold protein</fullName>
    </submittedName>
</protein>
<name>A0ABT1LBA2_9HYPH</name>
<keyword evidence="4" id="KW-1185">Reference proteome</keyword>
<dbReference type="Pfam" id="PF01796">
    <property type="entry name" value="OB_ChsH2_C"/>
    <property type="match status" value="1"/>
</dbReference>
<evidence type="ECO:0000259" key="2">
    <source>
        <dbReference type="Pfam" id="PF12172"/>
    </source>
</evidence>
<gene>
    <name evidence="3" type="ORF">NK718_09575</name>
</gene>
<comment type="caution">
    <text evidence="3">The sequence shown here is derived from an EMBL/GenBank/DDBJ whole genome shotgun (WGS) entry which is preliminary data.</text>
</comment>
<dbReference type="InterPro" id="IPR052513">
    <property type="entry name" value="Thioester_dehydratase-like"/>
</dbReference>
<sequence length="137" mass="15770">MSVAYRKPLPVVDSRNRPYWEALRRHELRLPRCAACGTLRFAPFRHCPACGSEDTEWPQLSGRGTIWSRAIFHQVYFEGFRDEAPYNVVLVQLDEGVKLYSNIVGADNAEIRIGRRVEACFDDVTPEVTLLKFRLVD</sequence>
<dbReference type="InterPro" id="IPR002878">
    <property type="entry name" value="ChsH2_C"/>
</dbReference>
<dbReference type="EMBL" id="JANCLU010000007">
    <property type="protein sequence ID" value="MCP8938762.1"/>
    <property type="molecule type" value="Genomic_DNA"/>
</dbReference>
<reference evidence="3 4" key="1">
    <citation type="submission" date="2022-07" db="EMBL/GenBank/DDBJ databases">
        <authorList>
            <person name="Li W.-J."/>
            <person name="Deng Q.-Q."/>
        </authorList>
    </citation>
    <scope>NUCLEOTIDE SEQUENCE [LARGE SCALE GENOMIC DNA]</scope>
    <source>
        <strain evidence="3 4">SYSU M60028</strain>
    </source>
</reference>
<feature type="domain" description="ChsH2 C-terminal OB-fold" evidence="1">
    <location>
        <begin position="57"/>
        <end position="122"/>
    </location>
</feature>
<dbReference type="InterPro" id="IPR012340">
    <property type="entry name" value="NA-bd_OB-fold"/>
</dbReference>
<dbReference type="PANTHER" id="PTHR34075">
    <property type="entry name" value="BLR3430 PROTEIN"/>
    <property type="match status" value="1"/>
</dbReference>
<dbReference type="PANTHER" id="PTHR34075:SF5">
    <property type="entry name" value="BLR3430 PROTEIN"/>
    <property type="match status" value="1"/>
</dbReference>
<evidence type="ECO:0000313" key="3">
    <source>
        <dbReference type="EMBL" id="MCP8938762.1"/>
    </source>
</evidence>
<dbReference type="Pfam" id="PF12172">
    <property type="entry name" value="zf-ChsH2"/>
    <property type="match status" value="1"/>
</dbReference>